<dbReference type="AlphaFoldDB" id="A0A125TZL1"/>
<evidence type="ECO:0000313" key="1">
    <source>
        <dbReference type="EMBL" id="KWS02095.1"/>
    </source>
</evidence>
<reference evidence="1 2" key="1">
    <citation type="journal article" date="2014" name="Genome Announc.">
        <title>Draft Genome Sequence of Lysobacter capsici AZ78, a Bacterium Antagonistic to Plant-Pathogenic Oomycetes.</title>
        <authorList>
            <person name="Puopolo G."/>
            <person name="Sonego P."/>
            <person name="Engelen K."/>
            <person name="Pertot I."/>
        </authorList>
    </citation>
    <scope>NUCLEOTIDE SEQUENCE [LARGE SCALE GENOMIC DNA]</scope>
    <source>
        <strain evidence="1 2">AZ78</strain>
    </source>
</reference>
<comment type="caution">
    <text evidence="1">The sequence shown here is derived from an EMBL/GenBank/DDBJ whole genome shotgun (WGS) entry which is preliminary data.</text>
</comment>
<organism evidence="1 2">
    <name type="scientific">Lysobacter capsici AZ78</name>
    <dbReference type="NCBI Taxonomy" id="1444315"/>
    <lineage>
        <taxon>Bacteria</taxon>
        <taxon>Pseudomonadati</taxon>
        <taxon>Pseudomonadota</taxon>
        <taxon>Gammaproteobacteria</taxon>
        <taxon>Lysobacterales</taxon>
        <taxon>Lysobacteraceae</taxon>
        <taxon>Lysobacter</taxon>
    </lineage>
</organism>
<accession>A0A125TZL1</accession>
<sequence>MSTLNTSRLETLRERIRSLPTTPPPAPWKAIANVAVGGLSCVGFDRDCDLLLVVSSQGRGVFDCLSGERVARDRGDYEEDYAHLEAQGIGPLQGRAIRVAGAAGGGLPNSTADGWALHRLELDWPGQELVLTEPGSHLFGDLYDQPASLHKIHQDSTVRACGFSATGLSLVIATSSDLLIFARC</sequence>
<evidence type="ECO:0000313" key="2">
    <source>
        <dbReference type="Proteomes" id="UP000023435"/>
    </source>
</evidence>
<protein>
    <submittedName>
        <fullName evidence="1">Uncharacterized protein</fullName>
    </submittedName>
</protein>
<name>A0A125TZL1_9GAMM</name>
<dbReference type="Proteomes" id="UP000023435">
    <property type="component" value="Unassembled WGS sequence"/>
</dbReference>
<gene>
    <name evidence="1" type="ORF">AZ78_5228</name>
</gene>
<keyword evidence="2" id="KW-1185">Reference proteome</keyword>
<proteinExistence type="predicted"/>
<dbReference type="EMBL" id="JAJA02000003">
    <property type="protein sequence ID" value="KWS02095.1"/>
    <property type="molecule type" value="Genomic_DNA"/>
</dbReference>